<comment type="caution">
    <text evidence="2">The sequence shown here is derived from an EMBL/GenBank/DDBJ whole genome shotgun (WGS) entry which is preliminary data.</text>
</comment>
<dbReference type="EMBL" id="PGCJ01000117">
    <property type="protein sequence ID" value="PLW46619.1"/>
    <property type="molecule type" value="Genomic_DNA"/>
</dbReference>
<feature type="region of interest" description="Disordered" evidence="1">
    <location>
        <begin position="89"/>
        <end position="141"/>
    </location>
</feature>
<feature type="compositionally biased region" description="Acidic residues" evidence="1">
    <location>
        <begin position="92"/>
        <end position="106"/>
    </location>
</feature>
<evidence type="ECO:0000256" key="1">
    <source>
        <dbReference type="SAM" id="MobiDB-lite"/>
    </source>
</evidence>
<dbReference type="OrthoDB" id="2506837at2759"/>
<evidence type="ECO:0000313" key="2">
    <source>
        <dbReference type="EMBL" id="PLW46619.1"/>
    </source>
</evidence>
<dbReference type="STRING" id="200324.A0A2N5V9E4"/>
<reference evidence="2 3" key="1">
    <citation type="submission" date="2017-11" db="EMBL/GenBank/DDBJ databases">
        <title>De novo assembly and phasing of dikaryotic genomes from two isolates of Puccinia coronata f. sp. avenae, the causal agent of oat crown rust.</title>
        <authorList>
            <person name="Miller M.E."/>
            <person name="Zhang Y."/>
            <person name="Omidvar V."/>
            <person name="Sperschneider J."/>
            <person name="Schwessinger B."/>
            <person name="Raley C."/>
            <person name="Palmer J.M."/>
            <person name="Garnica D."/>
            <person name="Upadhyaya N."/>
            <person name="Rathjen J."/>
            <person name="Taylor J.M."/>
            <person name="Park R.F."/>
            <person name="Dodds P.N."/>
            <person name="Hirsch C.D."/>
            <person name="Kianian S.F."/>
            <person name="Figueroa M."/>
        </authorList>
    </citation>
    <scope>NUCLEOTIDE SEQUENCE [LARGE SCALE GENOMIC DNA]</scope>
    <source>
        <strain evidence="2">12NC29</strain>
    </source>
</reference>
<dbReference type="Proteomes" id="UP000235388">
    <property type="component" value="Unassembled WGS sequence"/>
</dbReference>
<sequence length="168" mass="19022">MSPVTKVPTGLPLDFYRRKWLWELPTGQQRIIPNLAMVAFLPDPSKSLFAVNHPSYDPDEDLSDEAFNEKFLEEALELYRKNPIIAAADSGDKDDVDYEGENEEDGGGVSITLNDEDNTYLVDGDWGNQYEDDEDDEDGDPEVMELANRAMDENFDEYDEEAAKETEG</sequence>
<accession>A0A2N5V9E4</accession>
<gene>
    <name evidence="2" type="ORF">PCANC_14366</name>
</gene>
<dbReference type="AlphaFoldDB" id="A0A2N5V9E4"/>
<keyword evidence="3" id="KW-1185">Reference proteome</keyword>
<organism evidence="2 3">
    <name type="scientific">Puccinia coronata f. sp. avenae</name>
    <dbReference type="NCBI Taxonomy" id="200324"/>
    <lineage>
        <taxon>Eukaryota</taxon>
        <taxon>Fungi</taxon>
        <taxon>Dikarya</taxon>
        <taxon>Basidiomycota</taxon>
        <taxon>Pucciniomycotina</taxon>
        <taxon>Pucciniomycetes</taxon>
        <taxon>Pucciniales</taxon>
        <taxon>Pucciniaceae</taxon>
        <taxon>Puccinia</taxon>
    </lineage>
</organism>
<evidence type="ECO:0000313" key="3">
    <source>
        <dbReference type="Proteomes" id="UP000235388"/>
    </source>
</evidence>
<proteinExistence type="predicted"/>
<protein>
    <submittedName>
        <fullName evidence="2">Uncharacterized protein</fullName>
    </submittedName>
</protein>
<name>A0A2N5V9E4_9BASI</name>
<feature type="compositionally biased region" description="Acidic residues" evidence="1">
    <location>
        <begin position="130"/>
        <end position="141"/>
    </location>
</feature>